<dbReference type="PANTHER" id="PTHR24411">
    <property type="entry name" value="NUCLEAR FACTOR ERYTHROID 2-RELATED FACTOR"/>
    <property type="match status" value="1"/>
</dbReference>
<feature type="coiled-coil region" evidence="6">
    <location>
        <begin position="77"/>
        <end position="111"/>
    </location>
</feature>
<keyword evidence="5" id="KW-0539">Nucleus</keyword>
<keyword evidence="9" id="KW-1185">Reference proteome</keyword>
<evidence type="ECO:0000256" key="4">
    <source>
        <dbReference type="ARBA" id="ARBA00023163"/>
    </source>
</evidence>
<dbReference type="InterPro" id="IPR008917">
    <property type="entry name" value="TF_DNA-bd_sf"/>
</dbReference>
<evidence type="ECO:0000259" key="8">
    <source>
        <dbReference type="PROSITE" id="PS50217"/>
    </source>
</evidence>
<keyword evidence="3" id="KW-0010">Activator</keyword>
<evidence type="ECO:0000313" key="10">
    <source>
        <dbReference type="RefSeq" id="XP_014678627.1"/>
    </source>
</evidence>
<keyword evidence="6" id="KW-0175">Coiled coil</keyword>
<gene>
    <name evidence="10" type="primary">LOC106818429</name>
</gene>
<proteinExistence type="predicted"/>
<evidence type="ECO:0000256" key="3">
    <source>
        <dbReference type="ARBA" id="ARBA00023159"/>
    </source>
</evidence>
<dbReference type="InterPro" id="IPR047167">
    <property type="entry name" value="NFE2-like"/>
</dbReference>
<evidence type="ECO:0000256" key="1">
    <source>
        <dbReference type="ARBA" id="ARBA00023015"/>
    </source>
</evidence>
<evidence type="ECO:0000256" key="7">
    <source>
        <dbReference type="SAM" id="MobiDB-lite"/>
    </source>
</evidence>
<reference evidence="10" key="1">
    <citation type="submission" date="2025-08" db="UniProtKB">
        <authorList>
            <consortium name="RefSeq"/>
        </authorList>
    </citation>
    <scope>IDENTIFICATION</scope>
</reference>
<dbReference type="RefSeq" id="XP_014678627.1">
    <property type="nucleotide sequence ID" value="XM_014823141.1"/>
</dbReference>
<dbReference type="PANTHER" id="PTHR24411:SF55">
    <property type="entry name" value="SEGMENTATION PROTEIN CAP'N'COLLAR"/>
    <property type="match status" value="1"/>
</dbReference>
<keyword evidence="4" id="KW-0804">Transcription</keyword>
<name>A0ABM1F2F6_PRICU</name>
<dbReference type="InterPro" id="IPR004827">
    <property type="entry name" value="bZIP"/>
</dbReference>
<keyword evidence="1" id="KW-0805">Transcription regulation</keyword>
<evidence type="ECO:0000256" key="5">
    <source>
        <dbReference type="ARBA" id="ARBA00023242"/>
    </source>
</evidence>
<dbReference type="Pfam" id="PF03131">
    <property type="entry name" value="bZIP_Maf"/>
    <property type="match status" value="1"/>
</dbReference>
<dbReference type="GeneID" id="106818429"/>
<evidence type="ECO:0000313" key="9">
    <source>
        <dbReference type="Proteomes" id="UP000695022"/>
    </source>
</evidence>
<dbReference type="Gene3D" id="1.10.880.10">
    <property type="entry name" value="Transcription factor, Skn-1-like, DNA-binding domain"/>
    <property type="match status" value="1"/>
</dbReference>
<feature type="domain" description="BZIP" evidence="8">
    <location>
        <begin position="45"/>
        <end position="108"/>
    </location>
</feature>
<dbReference type="PROSITE" id="PS50217">
    <property type="entry name" value="BZIP"/>
    <property type="match status" value="1"/>
</dbReference>
<dbReference type="Proteomes" id="UP000695022">
    <property type="component" value="Unplaced"/>
</dbReference>
<protein>
    <submittedName>
        <fullName evidence="10">Nuclear factor erythroid 2-related factor 2-like</fullName>
    </submittedName>
</protein>
<keyword evidence="2" id="KW-0238">DNA-binding</keyword>
<accession>A0ABM1F2F6</accession>
<evidence type="ECO:0000256" key="6">
    <source>
        <dbReference type="SAM" id="Coils"/>
    </source>
</evidence>
<organism evidence="9 10">
    <name type="scientific">Priapulus caudatus</name>
    <name type="common">Priapulid worm</name>
    <dbReference type="NCBI Taxonomy" id="37621"/>
    <lineage>
        <taxon>Eukaryota</taxon>
        <taxon>Metazoa</taxon>
        <taxon>Ecdysozoa</taxon>
        <taxon>Scalidophora</taxon>
        <taxon>Priapulida</taxon>
        <taxon>Priapulimorpha</taxon>
        <taxon>Priapulimorphida</taxon>
        <taxon>Priapulidae</taxon>
        <taxon>Priapulus</taxon>
    </lineage>
</organism>
<feature type="compositionally biased region" description="Basic residues" evidence="7">
    <location>
        <begin position="165"/>
        <end position="174"/>
    </location>
</feature>
<dbReference type="SUPFAM" id="SSF47454">
    <property type="entry name" value="A DNA-binding domain in eukaryotic transcription factors"/>
    <property type="match status" value="1"/>
</dbReference>
<dbReference type="SMART" id="SM00338">
    <property type="entry name" value="BRLZ"/>
    <property type="match status" value="1"/>
</dbReference>
<dbReference type="InterPro" id="IPR004826">
    <property type="entry name" value="bZIP_Maf"/>
</dbReference>
<feature type="region of interest" description="Disordered" evidence="7">
    <location>
        <begin position="143"/>
        <end position="174"/>
    </location>
</feature>
<evidence type="ECO:0000256" key="2">
    <source>
        <dbReference type="ARBA" id="ARBA00023125"/>
    </source>
</evidence>
<sequence length="174" mass="19701">MSRDEKRVQALNVPFSIGKIVHLPIDEFTRLLQAHPDLTDVQLTVIRDVRRRGKNKAAAQSCRKRKLDNIVDLGSVVGKLRSTRNSLRREKKAVEEDLRAYERRYESLYSEVFGALRDDAGRPYSADEFSLQQMLNGSIVLVRNDGSPHAEGATAADAADEPQKGARKKRMQKR</sequence>